<evidence type="ECO:0000313" key="3">
    <source>
        <dbReference type="EMBL" id="KAJ8334421.1"/>
    </source>
</evidence>
<dbReference type="EMBL" id="JAINUF010000021">
    <property type="protein sequence ID" value="KAJ8334421.1"/>
    <property type="molecule type" value="Genomic_DNA"/>
</dbReference>
<dbReference type="InterPro" id="IPR016187">
    <property type="entry name" value="CTDL_fold"/>
</dbReference>
<dbReference type="OrthoDB" id="8950604at2759"/>
<protein>
    <recommendedName>
        <fullName evidence="2">C-type lectin domain-containing protein</fullName>
    </recommendedName>
</protein>
<dbReference type="AlphaFoldDB" id="A0A9Q1E8Z0"/>
<dbReference type="InterPro" id="IPR016186">
    <property type="entry name" value="C-type_lectin-like/link_sf"/>
</dbReference>
<dbReference type="PROSITE" id="PS50041">
    <property type="entry name" value="C_TYPE_LECTIN_2"/>
    <property type="match status" value="1"/>
</dbReference>
<keyword evidence="1" id="KW-1015">Disulfide bond</keyword>
<proteinExistence type="predicted"/>
<dbReference type="Proteomes" id="UP001152622">
    <property type="component" value="Chromosome 21"/>
</dbReference>
<keyword evidence="4" id="KW-1185">Reference proteome</keyword>
<comment type="caution">
    <text evidence="3">The sequence shown here is derived from an EMBL/GenBank/DDBJ whole genome shotgun (WGS) entry which is preliminary data.</text>
</comment>
<name>A0A9Q1E8Z0_SYNKA</name>
<gene>
    <name evidence="3" type="ORF">SKAU_G00400600</name>
</gene>
<evidence type="ECO:0000259" key="2">
    <source>
        <dbReference type="PROSITE" id="PS50041"/>
    </source>
</evidence>
<dbReference type="InterPro" id="IPR001304">
    <property type="entry name" value="C-type_lectin-like"/>
</dbReference>
<evidence type="ECO:0000313" key="4">
    <source>
        <dbReference type="Proteomes" id="UP001152622"/>
    </source>
</evidence>
<dbReference type="PROSITE" id="PS00615">
    <property type="entry name" value="C_TYPE_LECTIN_1"/>
    <property type="match status" value="1"/>
</dbReference>
<dbReference type="InterPro" id="IPR018378">
    <property type="entry name" value="C-type_lectin_CS"/>
</dbReference>
<reference evidence="3" key="1">
    <citation type="journal article" date="2023" name="Science">
        <title>Genome structures resolve the early diversification of teleost fishes.</title>
        <authorList>
            <person name="Parey E."/>
            <person name="Louis A."/>
            <person name="Montfort J."/>
            <person name="Bouchez O."/>
            <person name="Roques C."/>
            <person name="Iampietro C."/>
            <person name="Lluch J."/>
            <person name="Castinel A."/>
            <person name="Donnadieu C."/>
            <person name="Desvignes T."/>
            <person name="Floi Bucao C."/>
            <person name="Jouanno E."/>
            <person name="Wen M."/>
            <person name="Mejri S."/>
            <person name="Dirks R."/>
            <person name="Jansen H."/>
            <person name="Henkel C."/>
            <person name="Chen W.J."/>
            <person name="Zahm M."/>
            <person name="Cabau C."/>
            <person name="Klopp C."/>
            <person name="Thompson A.W."/>
            <person name="Robinson-Rechavi M."/>
            <person name="Braasch I."/>
            <person name="Lecointre G."/>
            <person name="Bobe J."/>
            <person name="Postlethwait J.H."/>
            <person name="Berthelot C."/>
            <person name="Roest Crollius H."/>
            <person name="Guiguen Y."/>
        </authorList>
    </citation>
    <scope>NUCLEOTIDE SEQUENCE</scope>
    <source>
        <strain evidence="3">WJC10195</strain>
    </source>
</reference>
<feature type="domain" description="C-type lectin" evidence="2">
    <location>
        <begin position="22"/>
        <end position="117"/>
    </location>
</feature>
<evidence type="ECO:0000256" key="1">
    <source>
        <dbReference type="ARBA" id="ARBA00023157"/>
    </source>
</evidence>
<dbReference type="Pfam" id="PF00059">
    <property type="entry name" value="Lectin_C"/>
    <property type="match status" value="1"/>
</dbReference>
<accession>A0A9Q1E8Z0</accession>
<sequence>MISTLYVNFKASKQCPQGFVLFNSHCYYFSLEKKSWNDSRKDCKERGADLVVIETEEKQGTWFWVDESQLDVGYWSDGEPNSYQGKNEDCVHTYRKKDALNNWNDARCNTSWYWVCEKPE</sequence>
<dbReference type="InterPro" id="IPR050111">
    <property type="entry name" value="C-type_lectin/snaclec_domain"/>
</dbReference>
<dbReference type="SMART" id="SM00034">
    <property type="entry name" value="CLECT"/>
    <property type="match status" value="1"/>
</dbReference>
<dbReference type="PANTHER" id="PTHR22803">
    <property type="entry name" value="MANNOSE, PHOSPHOLIPASE, LECTIN RECEPTOR RELATED"/>
    <property type="match status" value="1"/>
</dbReference>
<organism evidence="3 4">
    <name type="scientific">Synaphobranchus kaupii</name>
    <name type="common">Kaup's arrowtooth eel</name>
    <dbReference type="NCBI Taxonomy" id="118154"/>
    <lineage>
        <taxon>Eukaryota</taxon>
        <taxon>Metazoa</taxon>
        <taxon>Chordata</taxon>
        <taxon>Craniata</taxon>
        <taxon>Vertebrata</taxon>
        <taxon>Euteleostomi</taxon>
        <taxon>Actinopterygii</taxon>
        <taxon>Neopterygii</taxon>
        <taxon>Teleostei</taxon>
        <taxon>Anguilliformes</taxon>
        <taxon>Synaphobranchidae</taxon>
        <taxon>Synaphobranchus</taxon>
    </lineage>
</organism>
<dbReference type="Gene3D" id="3.10.100.10">
    <property type="entry name" value="Mannose-Binding Protein A, subunit A"/>
    <property type="match status" value="2"/>
</dbReference>
<dbReference type="SUPFAM" id="SSF56436">
    <property type="entry name" value="C-type lectin-like"/>
    <property type="match status" value="1"/>
</dbReference>